<dbReference type="Gene3D" id="3.40.50.200">
    <property type="entry name" value="Peptidase S8/S53 domain"/>
    <property type="match status" value="1"/>
</dbReference>
<organism evidence="2 3">
    <name type="scientific">Fulvivirga marina</name>
    <dbReference type="NCBI Taxonomy" id="2494733"/>
    <lineage>
        <taxon>Bacteria</taxon>
        <taxon>Pseudomonadati</taxon>
        <taxon>Bacteroidota</taxon>
        <taxon>Cytophagia</taxon>
        <taxon>Cytophagales</taxon>
        <taxon>Fulvivirgaceae</taxon>
        <taxon>Fulvivirga</taxon>
    </lineage>
</organism>
<sequence>MADNFDKPHIGRIEEYASGQQYKYPTKIQVDFPISQRNRAEHGNRILRRLQAVRRRLQLVKHTELPGNIIRDDAIYVTFISEWGYPLKFDQLHQNTDRPSYQIINIKQEEHPDQENQYRYSVALMLTKGGVSHFIKKAEQYLTENTKDREGNITDTPKSNPLIANIANIKLATLEAFWSDDPEIPFPNESEIVWWEVWFRKTNNDNERITKVVNNLEQLDALIGRSQLDFPEHFVRLVKASASQLSESLMLLDNLAELRHPQELSDFITQDGVLILDKEQWLRDLSGRTENRFNENSVLVCLLDSGVTNQHTLINPSLPDERLYTWIEDWGKYDSERGGGHGTGMAGLALYGDLTQVFANSDIIQLYHGLESFKIYNPQSPNDPEIYGAIYEYACVTPIVDRPNHSRVFCLSVTNKDFGFKGRPSSSSASIDKIAFGNILNPKEPQLILVSGGNVKIENSEEFPNKNFYESVQDPAQAYNALTVGSYTRKDRIDTQKWPGWNPLAVNGEMAPSNSTSGTWETQWPNKPDIVMEGGNLAYKENEVDYNDTLQLLTTHKDHRINIFQTFGDTSASVALASKMAAELKTEYPDYWPETIRGLMVHSATWTDAMLQNYNLNLETDRRALLRSVGYGVPILERAKNSANNSLTLVSQRSIQPYRLEKSQPRYNEYHLYELPWPVDVLRDEIGDSDVTIKVTLSYYIEPNPGNRQYASNFRYHSHELDFRLIKPLESLNEFKRRISAASSGTDENDDDTVDTSSELWTLRERIRSKGSIKKDFITTSGVELSRRNILAVYPKNGWYRTRKQLGRVASIVRYSLIITIETSELEVDLYSPVFNMVQAVVPIGSV</sequence>
<dbReference type="InterPro" id="IPR000209">
    <property type="entry name" value="Peptidase_S8/S53_dom"/>
</dbReference>
<reference evidence="2" key="1">
    <citation type="submission" date="2021-01" db="EMBL/GenBank/DDBJ databases">
        <title>Fulvivirga kasyanovii gen. nov., sp nov., a novel member of the phylum Bacteroidetes isolated from seawater in a mussel farm.</title>
        <authorList>
            <person name="Zhao L.-H."/>
            <person name="Wang Z.-J."/>
        </authorList>
    </citation>
    <scope>NUCLEOTIDE SEQUENCE</scope>
    <source>
        <strain evidence="2">29W222</strain>
    </source>
</reference>
<name>A0A937KCR2_9BACT</name>
<dbReference type="InterPro" id="IPR036852">
    <property type="entry name" value="Peptidase_S8/S53_dom_sf"/>
</dbReference>
<feature type="domain" description="Peptidase S8/S53" evidence="1">
    <location>
        <begin position="296"/>
        <end position="632"/>
    </location>
</feature>
<dbReference type="Pfam" id="PF00082">
    <property type="entry name" value="Peptidase_S8"/>
    <property type="match status" value="1"/>
</dbReference>
<evidence type="ECO:0000313" key="2">
    <source>
        <dbReference type="EMBL" id="MBL6447797.1"/>
    </source>
</evidence>
<protein>
    <submittedName>
        <fullName evidence="2">S8 family peptidase</fullName>
    </submittedName>
</protein>
<keyword evidence="3" id="KW-1185">Reference proteome</keyword>
<proteinExistence type="predicted"/>
<evidence type="ECO:0000313" key="3">
    <source>
        <dbReference type="Proteomes" id="UP000614216"/>
    </source>
</evidence>
<dbReference type="SUPFAM" id="SSF52743">
    <property type="entry name" value="Subtilisin-like"/>
    <property type="match status" value="1"/>
</dbReference>
<comment type="caution">
    <text evidence="2">The sequence shown here is derived from an EMBL/GenBank/DDBJ whole genome shotgun (WGS) entry which is preliminary data.</text>
</comment>
<dbReference type="Proteomes" id="UP000614216">
    <property type="component" value="Unassembled WGS sequence"/>
</dbReference>
<dbReference type="GO" id="GO:0006508">
    <property type="term" value="P:proteolysis"/>
    <property type="evidence" value="ECO:0007669"/>
    <property type="project" value="InterPro"/>
</dbReference>
<dbReference type="InterPro" id="IPR034074">
    <property type="entry name" value="Y4bN_pept_dom"/>
</dbReference>
<dbReference type="EMBL" id="JAEUGD010000053">
    <property type="protein sequence ID" value="MBL6447797.1"/>
    <property type="molecule type" value="Genomic_DNA"/>
</dbReference>
<gene>
    <name evidence="2" type="ORF">JMN32_15870</name>
</gene>
<dbReference type="GO" id="GO:0004252">
    <property type="term" value="F:serine-type endopeptidase activity"/>
    <property type="evidence" value="ECO:0007669"/>
    <property type="project" value="InterPro"/>
</dbReference>
<dbReference type="AlphaFoldDB" id="A0A937KCR2"/>
<evidence type="ECO:0000259" key="1">
    <source>
        <dbReference type="Pfam" id="PF00082"/>
    </source>
</evidence>
<accession>A0A937KCR2</accession>
<dbReference type="RefSeq" id="WP_202857333.1">
    <property type="nucleotide sequence ID" value="NZ_JAEUGD010000053.1"/>
</dbReference>
<dbReference type="CDD" id="cd04847">
    <property type="entry name" value="Peptidases_S8_Subtilisin_like_2"/>
    <property type="match status" value="1"/>
</dbReference>